<comment type="caution">
    <text evidence="1">The sequence shown here is derived from an EMBL/GenBank/DDBJ whole genome shotgun (WGS) entry which is preliminary data.</text>
</comment>
<accession>A0A0V1AGH6</accession>
<evidence type="ECO:0000313" key="1">
    <source>
        <dbReference type="EMBL" id="KRY23642.1"/>
    </source>
</evidence>
<reference evidence="1 2" key="1">
    <citation type="submission" date="2015-01" db="EMBL/GenBank/DDBJ databases">
        <title>Evolution of Trichinella species and genotypes.</title>
        <authorList>
            <person name="Korhonen P.K."/>
            <person name="Edoardo P."/>
            <person name="Giuseppe L.R."/>
            <person name="Gasser R.B."/>
        </authorList>
    </citation>
    <scope>NUCLEOTIDE SEQUENCE [LARGE SCALE GENOMIC DNA]</scope>
    <source>
        <strain evidence="1">ISS2496</strain>
    </source>
</reference>
<evidence type="ECO:0000313" key="2">
    <source>
        <dbReference type="Proteomes" id="UP000054783"/>
    </source>
</evidence>
<name>A0A0V1AGH6_9BILA</name>
<gene>
    <name evidence="1" type="ORF">T12_11936</name>
</gene>
<dbReference type="AlphaFoldDB" id="A0A0V1AGH6"/>
<proteinExistence type="predicted"/>
<organism evidence="1 2">
    <name type="scientific">Trichinella patagoniensis</name>
    <dbReference type="NCBI Taxonomy" id="990121"/>
    <lineage>
        <taxon>Eukaryota</taxon>
        <taxon>Metazoa</taxon>
        <taxon>Ecdysozoa</taxon>
        <taxon>Nematoda</taxon>
        <taxon>Enoplea</taxon>
        <taxon>Dorylaimia</taxon>
        <taxon>Trichinellida</taxon>
        <taxon>Trichinellidae</taxon>
        <taxon>Trichinella</taxon>
    </lineage>
</organism>
<dbReference type="Proteomes" id="UP000054783">
    <property type="component" value="Unassembled WGS sequence"/>
</dbReference>
<dbReference type="EMBL" id="JYDQ01000002">
    <property type="protein sequence ID" value="KRY23642.1"/>
    <property type="molecule type" value="Genomic_DNA"/>
</dbReference>
<sequence length="94" mass="10761">MINLYLQKGGFQAKRTKSRISIAFMIPTGVPTSCRICSRPFPLPEPKCKMNSLIRVFEKQSQFFENSDMAIPLFPLRPVRPTRCTYSSTLFGKL</sequence>
<protein>
    <submittedName>
        <fullName evidence="1">Uncharacterized protein</fullName>
    </submittedName>
</protein>
<keyword evidence="2" id="KW-1185">Reference proteome</keyword>